<evidence type="ECO:0008006" key="4">
    <source>
        <dbReference type="Google" id="ProtNLM"/>
    </source>
</evidence>
<feature type="compositionally biased region" description="Low complexity" evidence="1">
    <location>
        <begin position="101"/>
        <end position="119"/>
    </location>
</feature>
<dbReference type="InterPro" id="IPR047728">
    <property type="entry name" value="LipDrop-assoc"/>
</dbReference>
<dbReference type="EMBL" id="CP033972">
    <property type="protein sequence ID" value="AZG44969.1"/>
    <property type="molecule type" value="Genomic_DNA"/>
</dbReference>
<sequence length="255" mass="27356">MVHAPYPARIAAGLVVTAIEETRKLPALVVTLPMTAVSQTLQAGMRLQQNFAELAIKGDLALETLFEKPAEQPEWARFDDDDDAIDAEADRTPIESRGESPAVTDDTTAGADAPAPAKAPAKKTAAKKAPAQRTPPKKTNNTGPTPTTDEKPAEPSSGRFALYSAPPEDLVTRDTADGSASTGVAAYDGPVPEIVEYIEYDNLTLAQLRAKLRTVGLDELEQLVAYEKSTKARAPFITMIDNRITSQNSKRQPTT</sequence>
<organism evidence="2 3">
    <name type="scientific">Gordonia insulae</name>
    <dbReference type="NCBI Taxonomy" id="2420509"/>
    <lineage>
        <taxon>Bacteria</taxon>
        <taxon>Bacillati</taxon>
        <taxon>Actinomycetota</taxon>
        <taxon>Actinomycetes</taxon>
        <taxon>Mycobacteriales</taxon>
        <taxon>Gordoniaceae</taxon>
        <taxon>Gordonia</taxon>
    </lineage>
</organism>
<feature type="region of interest" description="Disordered" evidence="1">
    <location>
        <begin position="89"/>
        <end position="167"/>
    </location>
</feature>
<dbReference type="KEGG" id="gom:D7316_01561"/>
<protein>
    <recommendedName>
        <fullName evidence="4">Lipid droplet-associated protein</fullName>
    </recommendedName>
</protein>
<feature type="compositionally biased region" description="Basic and acidic residues" evidence="1">
    <location>
        <begin position="89"/>
        <end position="98"/>
    </location>
</feature>
<dbReference type="NCBIfam" id="NF033649">
    <property type="entry name" value="LipDrop_Rv1109c"/>
    <property type="match status" value="1"/>
</dbReference>
<evidence type="ECO:0000256" key="1">
    <source>
        <dbReference type="SAM" id="MobiDB-lite"/>
    </source>
</evidence>
<accession>A0A3G8JKE6</accession>
<name>A0A3G8JKE6_9ACTN</name>
<dbReference type="OrthoDB" id="3544242at2"/>
<dbReference type="AlphaFoldDB" id="A0A3G8JKE6"/>
<gene>
    <name evidence="2" type="ORF">D7316_01561</name>
</gene>
<feature type="compositionally biased region" description="Low complexity" evidence="1">
    <location>
        <begin position="127"/>
        <end position="147"/>
    </location>
</feature>
<proteinExistence type="predicted"/>
<evidence type="ECO:0000313" key="3">
    <source>
        <dbReference type="Proteomes" id="UP000271469"/>
    </source>
</evidence>
<reference evidence="2 3" key="1">
    <citation type="submission" date="2018-11" db="EMBL/GenBank/DDBJ databases">
        <title>Gordonia insulae sp. nov., isolated from an island soil.</title>
        <authorList>
            <person name="Kim Y.S."/>
            <person name="Kim S.B."/>
        </authorList>
    </citation>
    <scope>NUCLEOTIDE SEQUENCE [LARGE SCALE GENOMIC DNA]</scope>
    <source>
        <strain evidence="2 3">MMS17-SY073</strain>
    </source>
</reference>
<evidence type="ECO:0000313" key="2">
    <source>
        <dbReference type="EMBL" id="AZG44969.1"/>
    </source>
</evidence>
<keyword evidence="3" id="KW-1185">Reference proteome</keyword>
<dbReference type="RefSeq" id="WP_124707758.1">
    <property type="nucleotide sequence ID" value="NZ_CP033972.1"/>
</dbReference>
<dbReference type="Proteomes" id="UP000271469">
    <property type="component" value="Chromosome"/>
</dbReference>